<dbReference type="RefSeq" id="WP_020918609.1">
    <property type="nucleotide sequence ID" value="NZ_ANAH02000065.1"/>
</dbReference>
<dbReference type="InterPro" id="IPR007433">
    <property type="entry name" value="DUF481"/>
</dbReference>
<dbReference type="Pfam" id="PF04338">
    <property type="entry name" value="DUF481"/>
    <property type="match status" value="1"/>
</dbReference>
<name>S9P181_CYSF2</name>
<keyword evidence="3" id="KW-1185">Reference proteome</keyword>
<dbReference type="OrthoDB" id="5496507at2"/>
<evidence type="ECO:0000313" key="2">
    <source>
        <dbReference type="EMBL" id="EPX56891.1"/>
    </source>
</evidence>
<dbReference type="AlphaFoldDB" id="S9P181"/>
<evidence type="ECO:0000313" key="3">
    <source>
        <dbReference type="Proteomes" id="UP000011682"/>
    </source>
</evidence>
<comment type="caution">
    <text evidence="2">The sequence shown here is derived from an EMBL/GenBank/DDBJ whole genome shotgun (WGS) entry which is preliminary data.</text>
</comment>
<organism evidence="2 3">
    <name type="scientific">Cystobacter fuscus (strain ATCC 25194 / DSM 2262 / NBRC 100088 / M29)</name>
    <dbReference type="NCBI Taxonomy" id="1242864"/>
    <lineage>
        <taxon>Bacteria</taxon>
        <taxon>Pseudomonadati</taxon>
        <taxon>Myxococcota</taxon>
        <taxon>Myxococcia</taxon>
        <taxon>Myxococcales</taxon>
        <taxon>Cystobacterineae</taxon>
        <taxon>Archangiaceae</taxon>
        <taxon>Cystobacter</taxon>
    </lineage>
</organism>
<evidence type="ECO:0008006" key="4">
    <source>
        <dbReference type="Google" id="ProtNLM"/>
    </source>
</evidence>
<dbReference type="EMBL" id="ANAH02000065">
    <property type="protein sequence ID" value="EPX56891.1"/>
    <property type="molecule type" value="Genomic_DNA"/>
</dbReference>
<gene>
    <name evidence="2" type="ORF">D187_007327</name>
</gene>
<accession>S9P181</accession>
<protein>
    <recommendedName>
        <fullName evidence="4">Salt-induced outer membrane protein</fullName>
    </recommendedName>
</protein>
<evidence type="ECO:0000256" key="1">
    <source>
        <dbReference type="SAM" id="Coils"/>
    </source>
</evidence>
<reference evidence="2" key="1">
    <citation type="submission" date="2013-05" db="EMBL/GenBank/DDBJ databases">
        <title>Genome assembly of Cystobacter fuscus DSM 2262.</title>
        <authorList>
            <person name="Sharma G."/>
            <person name="Khatri I."/>
            <person name="Kaur C."/>
            <person name="Mayilraj S."/>
            <person name="Subramanian S."/>
        </authorList>
    </citation>
    <scope>NUCLEOTIDE SEQUENCE [LARGE SCALE GENOMIC DNA]</scope>
    <source>
        <strain evidence="2">DSM 2262</strain>
    </source>
</reference>
<proteinExistence type="predicted"/>
<feature type="coiled-coil region" evidence="1">
    <location>
        <begin position="33"/>
        <end position="70"/>
    </location>
</feature>
<dbReference type="eggNOG" id="COG3137">
    <property type="taxonomic scope" value="Bacteria"/>
</dbReference>
<sequence>MISVPTLLSTVLLLQTPPTVPPAPADDKAAASEQRATAAADAAERAAAAAERAAAANARITEAIKQLAQEISRAAPDLTTTGPDGKPVAPPPPQPDVWNATVGLGLIFISGNASTVTLNGLATAERKSEHWIYSAQASGSYGESRAPTLEGQAEAPNQVVALNAALQLRADHRFTPQISGYILGRGETDHVKSVEFRGSGEVGIGVIWWDVKRQDGSESFLRTDLALSYARETRFQYYPTRTDLPDVSLGGPRAGLAFRHGLTKDVAFVDELSVLPSLIEGSRLLVTNQAQLNVRLTRALAIATTFLVQYDSMPAPGKFPTDTSLSVSAAVTF</sequence>
<dbReference type="Proteomes" id="UP000011682">
    <property type="component" value="Unassembled WGS sequence"/>
</dbReference>
<keyword evidence="1" id="KW-0175">Coiled coil</keyword>